<name>A0A6G7PYE9_9BACT</name>
<keyword evidence="3" id="KW-1185">Reference proteome</keyword>
<dbReference type="NCBIfam" id="TIGR02595">
    <property type="entry name" value="PEP_CTERM"/>
    <property type="match status" value="1"/>
</dbReference>
<gene>
    <name evidence="2" type="primary">pepA</name>
    <name evidence="2" type="ORF">G4V39_09960</name>
</gene>
<sequence length="305" mass="32399">MKSRVFIFLVCALLLGWAGSAKAVWITDLFVDTGVDYDGDGDTVTGYFDTFMFEDNAQSVYPVENRAGIGIGTTFIDYGNVIVNHLRSGSTYLDTDDEDMRLGAGDSSSSWEMTVTWTGLTGEVVDLYIDTNGNTIASARYTAGTFTMYFDTTPDASFGSDIGPGDDTGFDDGDIVITGTVIPGPMSTGTATVYVATGQTLSRNVNLLLKITQVDSSLPAPVLGSATYDLQDLVGKQWLLSIATEAGASGNLIWYGENDNDNLTYLKGSGTGSFQLHAVPEPATLLLVGTGLVMGGLGARRRSRK</sequence>
<evidence type="ECO:0000313" key="3">
    <source>
        <dbReference type="Proteomes" id="UP000502179"/>
    </source>
</evidence>
<accession>A0A6G7PYE9</accession>
<dbReference type="InterPro" id="IPR013424">
    <property type="entry name" value="Ice-binding_C"/>
</dbReference>
<dbReference type="Pfam" id="PF07589">
    <property type="entry name" value="PEP-CTERM"/>
    <property type="match status" value="1"/>
</dbReference>
<dbReference type="AlphaFoldDB" id="A0A6G7PYE9"/>
<feature type="domain" description="Ice-binding protein C-terminal" evidence="1">
    <location>
        <begin position="278"/>
        <end position="302"/>
    </location>
</feature>
<organism evidence="2 3">
    <name type="scientific">Thermosulfuriphilus ammonigenes</name>
    <dbReference type="NCBI Taxonomy" id="1936021"/>
    <lineage>
        <taxon>Bacteria</taxon>
        <taxon>Pseudomonadati</taxon>
        <taxon>Thermodesulfobacteriota</taxon>
        <taxon>Thermodesulfobacteria</taxon>
        <taxon>Thermodesulfobacteriales</taxon>
        <taxon>Thermodesulfobacteriaceae</taxon>
        <taxon>Thermosulfuriphilus</taxon>
    </lineage>
</organism>
<dbReference type="EMBL" id="CP048877">
    <property type="protein sequence ID" value="QIJ72576.1"/>
    <property type="molecule type" value="Genomic_DNA"/>
</dbReference>
<reference evidence="2 3" key="1">
    <citation type="submission" date="2020-02" db="EMBL/GenBank/DDBJ databases">
        <title>Genome analysis of Thermosulfuriphilus ammonigenes ST65T, an anaerobic thermophilic chemolithoautotrophic bacterium isolated from a deep-sea hydrothermal vent.</title>
        <authorList>
            <person name="Slobodkina G."/>
            <person name="Allioux M."/>
            <person name="Merkel A."/>
            <person name="Alain K."/>
            <person name="Jebbar M."/>
            <person name="Slobodkin A."/>
        </authorList>
    </citation>
    <scope>NUCLEOTIDE SEQUENCE [LARGE SCALE GENOMIC DNA]</scope>
    <source>
        <strain evidence="2 3">ST65</strain>
    </source>
</reference>
<dbReference type="NCBIfam" id="NF033554">
    <property type="entry name" value="floc_PepA"/>
    <property type="match status" value="1"/>
</dbReference>
<dbReference type="Proteomes" id="UP000502179">
    <property type="component" value="Chromosome"/>
</dbReference>
<evidence type="ECO:0000313" key="2">
    <source>
        <dbReference type="EMBL" id="QIJ72576.1"/>
    </source>
</evidence>
<dbReference type="RefSeq" id="WP_166032793.1">
    <property type="nucleotide sequence ID" value="NZ_CP048877.1"/>
</dbReference>
<protein>
    <submittedName>
        <fullName evidence="2">Flocculation-associated PEP-CTERM protein PepA</fullName>
    </submittedName>
</protein>
<proteinExistence type="predicted"/>
<evidence type="ECO:0000259" key="1">
    <source>
        <dbReference type="Pfam" id="PF07589"/>
    </source>
</evidence>
<dbReference type="KEGG" id="tav:G4V39_09960"/>